<sequence length="441" mass="49605">MSTRNRSSSTADEEKDTVGPLCTCGQLSTIERNISPSANNPNNKKKNSWLESSFVHLMAPRSSRSNKTGLNSPQHQLQQSHGFLEEFQHAQHLFDAAQGYDTELCMDCIDSVSAALEKDTQRLYGDVRAYQETVDAAEQRAKTLRNMTNLVNISSTEEAYQQEIYMLKSEVETRQEELAHLKSLYREQMGISKQLDATDHALQLQQNCLDVESKAFDNRRDLLTTSLSEILLEVDKLSLVSIPKALFDLQVDPRGLRYPLINQLRLAFQPKGDVSSEEVRVAWSQATQLLLFLGKLFDYPGTEWKLVPLADGAKLIYRKEIFNLSPGDCRSLMAWNALLDQIVRHAFNKFKTAGPNRDFTTPKHTNLHGKVTSVTSEPMNSPPFSSSPTSIGDTELARLDPTDHFGWSQVIHRMASNLLWLSDRGSELAAKQVTSMAHCTI</sequence>
<dbReference type="GO" id="GO:0006995">
    <property type="term" value="P:cellular response to nitrogen starvation"/>
    <property type="evidence" value="ECO:0007669"/>
    <property type="project" value="TreeGrafter"/>
</dbReference>
<dbReference type="OrthoDB" id="46306at2759"/>
<dbReference type="GO" id="GO:0000407">
    <property type="term" value="C:phagophore assembly site"/>
    <property type="evidence" value="ECO:0007669"/>
    <property type="project" value="TreeGrafter"/>
</dbReference>
<dbReference type="EMBL" id="JAGRRH010000022">
    <property type="protein sequence ID" value="KAG7345060.1"/>
    <property type="molecule type" value="Genomic_DNA"/>
</dbReference>
<protein>
    <submittedName>
        <fullName evidence="3">Autophagy protein Apg6</fullName>
    </submittedName>
</protein>
<accession>A0A9K3KL65</accession>
<dbReference type="PANTHER" id="PTHR12768">
    <property type="entry name" value="BECLIN 1"/>
    <property type="match status" value="1"/>
</dbReference>
<keyword evidence="4" id="KW-1185">Reference proteome</keyword>
<name>A0A9K3KL65_9STRA</name>
<organism evidence="3 4">
    <name type="scientific">Nitzschia inconspicua</name>
    <dbReference type="NCBI Taxonomy" id="303405"/>
    <lineage>
        <taxon>Eukaryota</taxon>
        <taxon>Sar</taxon>
        <taxon>Stramenopiles</taxon>
        <taxon>Ochrophyta</taxon>
        <taxon>Bacillariophyta</taxon>
        <taxon>Bacillariophyceae</taxon>
        <taxon>Bacillariophycidae</taxon>
        <taxon>Bacillariales</taxon>
        <taxon>Bacillariaceae</taxon>
        <taxon>Nitzschia</taxon>
    </lineage>
</organism>
<evidence type="ECO:0000256" key="1">
    <source>
        <dbReference type="SAM" id="MobiDB-lite"/>
    </source>
</evidence>
<dbReference type="PANTHER" id="PTHR12768:SF4">
    <property type="entry name" value="BECLIN-1"/>
    <property type="match status" value="1"/>
</dbReference>
<gene>
    <name evidence="3" type="ORF">IV203_032591</name>
</gene>
<comment type="caution">
    <text evidence="3">The sequence shown here is derived from an EMBL/GenBank/DDBJ whole genome shotgun (WGS) entry which is preliminary data.</text>
</comment>
<dbReference type="GO" id="GO:0034272">
    <property type="term" value="C:phosphatidylinositol 3-kinase complex, class III, type II"/>
    <property type="evidence" value="ECO:0007669"/>
    <property type="project" value="TreeGrafter"/>
</dbReference>
<evidence type="ECO:0000259" key="2">
    <source>
        <dbReference type="Pfam" id="PF04111"/>
    </source>
</evidence>
<reference evidence="3" key="2">
    <citation type="submission" date="2021-04" db="EMBL/GenBank/DDBJ databases">
        <authorList>
            <person name="Podell S."/>
        </authorList>
    </citation>
    <scope>NUCLEOTIDE SEQUENCE</scope>
    <source>
        <strain evidence="3">Hildebrandi</strain>
    </source>
</reference>
<dbReference type="AlphaFoldDB" id="A0A9K3KL65"/>
<dbReference type="Pfam" id="PF04111">
    <property type="entry name" value="APG6"/>
    <property type="match status" value="1"/>
</dbReference>
<dbReference type="GO" id="GO:0034271">
    <property type="term" value="C:phosphatidylinositol 3-kinase complex, class III, type I"/>
    <property type="evidence" value="ECO:0007669"/>
    <property type="project" value="TreeGrafter"/>
</dbReference>
<dbReference type="InterPro" id="IPR007243">
    <property type="entry name" value="Atg6/Beclin"/>
</dbReference>
<proteinExistence type="predicted"/>
<dbReference type="InterPro" id="IPR040455">
    <property type="entry name" value="Atg6_BARA"/>
</dbReference>
<evidence type="ECO:0000313" key="4">
    <source>
        <dbReference type="Proteomes" id="UP000693970"/>
    </source>
</evidence>
<dbReference type="GO" id="GO:0045324">
    <property type="term" value="P:late endosome to vacuole transport"/>
    <property type="evidence" value="ECO:0007669"/>
    <property type="project" value="TreeGrafter"/>
</dbReference>
<dbReference type="Proteomes" id="UP000693970">
    <property type="component" value="Unassembled WGS sequence"/>
</dbReference>
<dbReference type="GO" id="GO:0030674">
    <property type="term" value="F:protein-macromolecule adaptor activity"/>
    <property type="evidence" value="ECO:0007669"/>
    <property type="project" value="TreeGrafter"/>
</dbReference>
<feature type="region of interest" description="Disordered" evidence="1">
    <location>
        <begin position="372"/>
        <end position="391"/>
    </location>
</feature>
<dbReference type="GO" id="GO:0000423">
    <property type="term" value="P:mitophagy"/>
    <property type="evidence" value="ECO:0007669"/>
    <property type="project" value="TreeGrafter"/>
</dbReference>
<reference evidence="3" key="1">
    <citation type="journal article" date="2021" name="Sci. Rep.">
        <title>Diploid genomic architecture of Nitzschia inconspicua, an elite biomass production diatom.</title>
        <authorList>
            <person name="Oliver A."/>
            <person name="Podell S."/>
            <person name="Pinowska A."/>
            <person name="Traller J.C."/>
            <person name="Smith S.R."/>
            <person name="McClure R."/>
            <person name="Beliaev A."/>
            <person name="Bohutskyi P."/>
            <person name="Hill E.A."/>
            <person name="Rabines A."/>
            <person name="Zheng H."/>
            <person name="Allen L.Z."/>
            <person name="Kuo A."/>
            <person name="Grigoriev I.V."/>
            <person name="Allen A.E."/>
            <person name="Hazlebeck D."/>
            <person name="Allen E.E."/>
        </authorList>
    </citation>
    <scope>NUCLEOTIDE SEQUENCE</scope>
    <source>
        <strain evidence="3">Hildebrandi</strain>
    </source>
</reference>
<dbReference type="GO" id="GO:0000045">
    <property type="term" value="P:autophagosome assembly"/>
    <property type="evidence" value="ECO:0007669"/>
    <property type="project" value="TreeGrafter"/>
</dbReference>
<evidence type="ECO:0000313" key="3">
    <source>
        <dbReference type="EMBL" id="KAG7345060.1"/>
    </source>
</evidence>
<feature type="domain" description="Atg6 BARA" evidence="2">
    <location>
        <begin position="241"/>
        <end position="421"/>
    </location>
</feature>
<dbReference type="GO" id="GO:0043548">
    <property type="term" value="F:phosphatidylinositol 3-kinase binding"/>
    <property type="evidence" value="ECO:0007669"/>
    <property type="project" value="TreeGrafter"/>
</dbReference>